<gene>
    <name evidence="2" type="ORF">MRATA1EN1_LOCUS13085</name>
</gene>
<keyword evidence="3" id="KW-1185">Reference proteome</keyword>
<sequence>MCTRRKEASYNHWLTPAALVSPSLDNEGQELFVTFSSLPPVVLDDRLFSDSSMIISEPAGGVTALTGSAGATVAALGDSELSRLCLYPLSSSQLTNQSAHADDVLPGTRAHAAAGGDVLVVWTANPERFCKVLLGLSDTAESLLHAVQLGLEVLPSTLSTMASILKGCACLGGYPRTTPGALELTWQRRVFVGADDYQSGQTKVRFVLVDFLIVSGLKTLSIVSYSHLATMTGRTGQRQHSSAPRKCPRAARYTRWWCTATQRSTCRARSRVTAWSSSTCYTWATASVSWMSTQQSGCWVVPTGWNCTTRSRTLSWPAPHAGPGAAAKPCRHVIFCTDVNPELQSFQLVLSLLGLASSCKHSLGDGAARWPTHSSASTSCIESTLRVCMGLPLQKHALLEREMKRPVLKRVGLVATACPVPCKKGAAPTSPSGFTGDTNGHSQAEAPQMPTA</sequence>
<proteinExistence type="predicted"/>
<dbReference type="Proteomes" id="UP001176941">
    <property type="component" value="Chromosome 22"/>
</dbReference>
<evidence type="ECO:0000313" key="3">
    <source>
        <dbReference type="Proteomes" id="UP001176941"/>
    </source>
</evidence>
<dbReference type="InterPro" id="IPR002587">
    <property type="entry name" value="Myo-inos-1-P_Synthase"/>
</dbReference>
<feature type="region of interest" description="Disordered" evidence="1">
    <location>
        <begin position="424"/>
        <end position="452"/>
    </location>
</feature>
<dbReference type="EMBL" id="OX459958">
    <property type="protein sequence ID" value="CAI9164123.1"/>
    <property type="molecule type" value="Genomic_DNA"/>
</dbReference>
<dbReference type="SUPFAM" id="SSF51735">
    <property type="entry name" value="NAD(P)-binding Rossmann-fold domains"/>
    <property type="match status" value="1"/>
</dbReference>
<dbReference type="Pfam" id="PF07994">
    <property type="entry name" value="NAD_binding_5"/>
    <property type="match status" value="1"/>
</dbReference>
<evidence type="ECO:0000256" key="1">
    <source>
        <dbReference type="SAM" id="MobiDB-lite"/>
    </source>
</evidence>
<dbReference type="InterPro" id="IPR036291">
    <property type="entry name" value="NAD(P)-bd_dom_sf"/>
</dbReference>
<dbReference type="Gene3D" id="3.30.360.10">
    <property type="entry name" value="Dihydrodipicolinate Reductase, domain 2"/>
    <property type="match status" value="1"/>
</dbReference>
<dbReference type="PANTHER" id="PTHR11510">
    <property type="entry name" value="MYO-INOSITOL-1 PHOSPHATE SYNTHASE"/>
    <property type="match status" value="1"/>
</dbReference>
<evidence type="ECO:0000313" key="2">
    <source>
        <dbReference type="EMBL" id="CAI9164123.1"/>
    </source>
</evidence>
<name>A0ABN8YRC1_RANTA</name>
<reference evidence="2" key="1">
    <citation type="submission" date="2023-04" db="EMBL/GenBank/DDBJ databases">
        <authorList>
            <consortium name="ELIXIR-Norway"/>
        </authorList>
    </citation>
    <scope>NUCLEOTIDE SEQUENCE [LARGE SCALE GENOMIC DNA]</scope>
</reference>
<accession>A0ABN8YRC1</accession>
<dbReference type="Gene3D" id="3.40.50.720">
    <property type="entry name" value="NAD(P)-binding Rossmann-like Domain"/>
    <property type="match status" value="1"/>
</dbReference>
<feature type="compositionally biased region" description="Polar residues" evidence="1">
    <location>
        <begin position="429"/>
        <end position="442"/>
    </location>
</feature>
<protein>
    <submittedName>
        <fullName evidence="2">Uncharacterized protein</fullName>
    </submittedName>
</protein>
<organism evidence="2 3">
    <name type="scientific">Rangifer tarandus platyrhynchus</name>
    <name type="common">Svalbard reindeer</name>
    <dbReference type="NCBI Taxonomy" id="3082113"/>
    <lineage>
        <taxon>Eukaryota</taxon>
        <taxon>Metazoa</taxon>
        <taxon>Chordata</taxon>
        <taxon>Craniata</taxon>
        <taxon>Vertebrata</taxon>
        <taxon>Euteleostomi</taxon>
        <taxon>Mammalia</taxon>
        <taxon>Eutheria</taxon>
        <taxon>Laurasiatheria</taxon>
        <taxon>Artiodactyla</taxon>
        <taxon>Ruminantia</taxon>
        <taxon>Pecora</taxon>
        <taxon>Cervidae</taxon>
        <taxon>Odocoileinae</taxon>
        <taxon>Rangifer</taxon>
    </lineage>
</organism>